<evidence type="ECO:0000256" key="3">
    <source>
        <dbReference type="ARBA" id="ARBA00017904"/>
    </source>
</evidence>
<evidence type="ECO:0000256" key="2">
    <source>
        <dbReference type="ARBA" id="ARBA00006758"/>
    </source>
</evidence>
<dbReference type="GO" id="GO:0016020">
    <property type="term" value="C:membrane"/>
    <property type="evidence" value="ECO:0007669"/>
    <property type="project" value="UniProtKB-SubCell"/>
</dbReference>
<keyword evidence="7 9" id="KW-0472">Membrane</keyword>
<reference evidence="10" key="2">
    <citation type="journal article" date="2015" name="J. Proteomics">
        <title>Sexual differences in the sialomes of the zebra tick, Rhipicephalus pulchellus.</title>
        <authorList>
            <person name="Tan A.W."/>
            <person name="Francischetti I.M."/>
            <person name="Slovak M."/>
            <person name="Kini R.M."/>
            <person name="Ribeiro J.M."/>
        </authorList>
    </citation>
    <scope>NUCLEOTIDE SEQUENCE</scope>
    <source>
        <tissue evidence="10">Salivary gland</tissue>
    </source>
</reference>
<evidence type="ECO:0000256" key="4">
    <source>
        <dbReference type="ARBA" id="ARBA00022692"/>
    </source>
</evidence>
<comment type="similarity">
    <text evidence="2">Belongs to the SMIM15 family.</text>
</comment>
<keyword evidence="6" id="KW-0175">Coiled coil</keyword>
<evidence type="ECO:0000256" key="5">
    <source>
        <dbReference type="ARBA" id="ARBA00022989"/>
    </source>
</evidence>
<proteinExistence type="evidence at transcript level"/>
<protein>
    <recommendedName>
        <fullName evidence="3">Small integral membrane protein 15</fullName>
    </recommendedName>
</protein>
<evidence type="ECO:0000256" key="6">
    <source>
        <dbReference type="ARBA" id="ARBA00023054"/>
    </source>
</evidence>
<dbReference type="PANTHER" id="PTHR28644">
    <property type="entry name" value="SMALL INTEGRAL MEMBRANE PROTEIN 15"/>
    <property type="match status" value="1"/>
</dbReference>
<feature type="non-terminal residue" evidence="10">
    <location>
        <position position="1"/>
    </location>
</feature>
<feature type="transmembrane region" description="Helical" evidence="9">
    <location>
        <begin position="66"/>
        <end position="89"/>
    </location>
</feature>
<dbReference type="EMBL" id="GACK01000843">
    <property type="protein sequence ID" value="JAA64191.1"/>
    <property type="molecule type" value="mRNA"/>
</dbReference>
<evidence type="ECO:0000256" key="9">
    <source>
        <dbReference type="SAM" id="Phobius"/>
    </source>
</evidence>
<sequence length="118" mass="13426">VFSEIASADVYAARIIEKFRTVLATLHTHTHARQVVADASRDTMMDVIKAWATSIVEWAAKSPGEFIYYVLLCLSPFFLISAFLSWKLAKHIEAEEKRKKQRSKKKANVAETRRAKAD</sequence>
<reference evidence="10" key="1">
    <citation type="submission" date="2012-11" db="EMBL/GenBank/DDBJ databases">
        <authorList>
            <person name="Lucero-Rivera Y.E."/>
            <person name="Tovar-Ramirez D."/>
        </authorList>
    </citation>
    <scope>NUCLEOTIDE SEQUENCE</scope>
    <source>
        <tissue evidence="10">Salivary gland</tissue>
    </source>
</reference>
<dbReference type="Pfam" id="PF15086">
    <property type="entry name" value="UPF0542"/>
    <property type="match status" value="1"/>
</dbReference>
<comment type="subcellular location">
    <subcellularLocation>
        <location evidence="1">Membrane</location>
        <topology evidence="1">Single-pass membrane protein</topology>
    </subcellularLocation>
</comment>
<feature type="region of interest" description="Disordered" evidence="8">
    <location>
        <begin position="96"/>
        <end position="118"/>
    </location>
</feature>
<keyword evidence="4 9" id="KW-0812">Transmembrane</keyword>
<evidence type="ECO:0000256" key="1">
    <source>
        <dbReference type="ARBA" id="ARBA00004167"/>
    </source>
</evidence>
<evidence type="ECO:0000256" key="7">
    <source>
        <dbReference type="ARBA" id="ARBA00023136"/>
    </source>
</evidence>
<evidence type="ECO:0000256" key="8">
    <source>
        <dbReference type="SAM" id="MobiDB-lite"/>
    </source>
</evidence>
<accession>L7MJ09</accession>
<organism evidence="10">
    <name type="scientific">Rhipicephalus pulchellus</name>
    <name type="common">Yellow backed tick</name>
    <name type="synonym">Dermacentor pulchellus</name>
    <dbReference type="NCBI Taxonomy" id="72859"/>
    <lineage>
        <taxon>Eukaryota</taxon>
        <taxon>Metazoa</taxon>
        <taxon>Ecdysozoa</taxon>
        <taxon>Arthropoda</taxon>
        <taxon>Chelicerata</taxon>
        <taxon>Arachnida</taxon>
        <taxon>Acari</taxon>
        <taxon>Parasitiformes</taxon>
        <taxon>Ixodida</taxon>
        <taxon>Ixodoidea</taxon>
        <taxon>Ixodidae</taxon>
        <taxon>Rhipicephalinae</taxon>
        <taxon>Rhipicephalus</taxon>
        <taxon>Rhipicephalus</taxon>
    </lineage>
</organism>
<dbReference type="AlphaFoldDB" id="L7MJ09"/>
<keyword evidence="5 9" id="KW-1133">Transmembrane helix</keyword>
<dbReference type="InterPro" id="IPR027877">
    <property type="entry name" value="Smim15"/>
</dbReference>
<evidence type="ECO:0000313" key="10">
    <source>
        <dbReference type="EMBL" id="JAA64191.1"/>
    </source>
</evidence>
<dbReference type="PANTHER" id="PTHR28644:SF1">
    <property type="entry name" value="SMALL INTEGRAL MEMBRANE PROTEIN 15"/>
    <property type="match status" value="1"/>
</dbReference>
<name>L7MJ09_RHIPC</name>